<feature type="signal peptide" evidence="1">
    <location>
        <begin position="1"/>
        <end position="19"/>
    </location>
</feature>
<sequence length="170" mass="19403">MNLRFLLLSFAAYCVSAIAEPNPPSATPKDKEIAFATIKKWKGFEGIWEGELHYVAAPKKEWYKQRQPVRIIFRQSEIKILIRFEGGEWTEFAQQYGGSNPDELTLILHAYGSSGVWTENNVFVLTRRSENEAEVFVQRAVNNWAGKPLPGEDRIYGDSRVGHVKRKSGE</sequence>
<keyword evidence="1" id="KW-0732">Signal</keyword>
<evidence type="ECO:0000256" key="1">
    <source>
        <dbReference type="SAM" id="SignalP"/>
    </source>
</evidence>
<dbReference type="EMBL" id="CP000089">
    <property type="protein sequence ID" value="AAZ48685.1"/>
    <property type="molecule type" value="Genomic_DNA"/>
</dbReference>
<accession>Q478P6</accession>
<organism evidence="2">
    <name type="scientific">Dechloromonas aromatica (strain RCB)</name>
    <dbReference type="NCBI Taxonomy" id="159087"/>
    <lineage>
        <taxon>Bacteria</taxon>
        <taxon>Pseudomonadati</taxon>
        <taxon>Pseudomonadota</taxon>
        <taxon>Betaproteobacteria</taxon>
        <taxon>Rhodocyclales</taxon>
        <taxon>Azonexaceae</taxon>
        <taxon>Dechloromonas</taxon>
    </lineage>
</organism>
<dbReference type="OrthoDB" id="7055978at2"/>
<proteinExistence type="predicted"/>
<reference evidence="2" key="1">
    <citation type="submission" date="2005-08" db="EMBL/GenBank/DDBJ databases">
        <title>Complete sequence of Dechloromonas aromatica RCB.</title>
        <authorList>
            <person name="Salinero K.K."/>
            <person name="Copeland A."/>
            <person name="Lucas S."/>
            <person name="Lapidus A."/>
            <person name="Barry K."/>
            <person name="Detter J.C."/>
            <person name="Glavina T."/>
            <person name="Hammon N."/>
            <person name="Israni S."/>
            <person name="Pitluck S."/>
            <person name="Di Bartolo G."/>
            <person name="Trong S."/>
            <person name="Schmutz J."/>
            <person name="Larimer F."/>
            <person name="Land M."/>
            <person name="Ivanova N."/>
            <person name="Richardson P."/>
        </authorList>
    </citation>
    <scope>NUCLEOTIDE SEQUENCE</scope>
    <source>
        <strain evidence="2">RCB</strain>
    </source>
</reference>
<name>Q478P6_DECAR</name>
<dbReference type="HOGENOM" id="CLU_1568147_0_0_4"/>
<dbReference type="KEGG" id="dar:Daro_3958"/>
<dbReference type="AlphaFoldDB" id="Q478P6"/>
<evidence type="ECO:0000313" key="2">
    <source>
        <dbReference type="EMBL" id="AAZ48685.1"/>
    </source>
</evidence>
<protein>
    <submittedName>
        <fullName evidence="2">Uncharacterized protein</fullName>
    </submittedName>
</protein>
<gene>
    <name evidence="2" type="ordered locus">Daro_3958</name>
</gene>
<feature type="chain" id="PRO_5004233210" evidence="1">
    <location>
        <begin position="20"/>
        <end position="170"/>
    </location>
</feature>